<keyword evidence="2" id="KW-0812">Transmembrane</keyword>
<feature type="compositionally biased region" description="Polar residues" evidence="1">
    <location>
        <begin position="103"/>
        <end position="119"/>
    </location>
</feature>
<evidence type="ECO:0000313" key="3">
    <source>
        <dbReference type="EMBL" id="ETO24170.1"/>
    </source>
</evidence>
<accession>X6NCW9</accession>
<evidence type="ECO:0000313" key="4">
    <source>
        <dbReference type="Proteomes" id="UP000023152"/>
    </source>
</evidence>
<gene>
    <name evidence="3" type="ORF">RFI_12988</name>
</gene>
<evidence type="ECO:0000256" key="1">
    <source>
        <dbReference type="SAM" id="MobiDB-lite"/>
    </source>
</evidence>
<protein>
    <submittedName>
        <fullName evidence="3">Uncharacterized protein</fullName>
    </submittedName>
</protein>
<dbReference type="Proteomes" id="UP000023152">
    <property type="component" value="Unassembled WGS sequence"/>
</dbReference>
<reference evidence="3 4" key="1">
    <citation type="journal article" date="2013" name="Curr. Biol.">
        <title>The Genome of the Foraminiferan Reticulomyxa filosa.</title>
        <authorList>
            <person name="Glockner G."/>
            <person name="Hulsmann N."/>
            <person name="Schleicher M."/>
            <person name="Noegel A.A."/>
            <person name="Eichinger L."/>
            <person name="Gallinger C."/>
            <person name="Pawlowski J."/>
            <person name="Sierra R."/>
            <person name="Euteneuer U."/>
            <person name="Pillet L."/>
            <person name="Moustafa A."/>
            <person name="Platzer M."/>
            <person name="Groth M."/>
            <person name="Szafranski K."/>
            <person name="Schliwa M."/>
        </authorList>
    </citation>
    <scope>NUCLEOTIDE SEQUENCE [LARGE SCALE GENOMIC DNA]</scope>
</reference>
<keyword evidence="2" id="KW-1133">Transmembrane helix</keyword>
<sequence length="283" mass="32397">IHQELNVKLSIKYPKSSESETYHELFIDYIAYEFLYFVMVQCYSQMNERKNLFVKAAAELLQVFFCYLFCFAIMSPQAAGIMVSGGMQRYWKEYIKHSHGDGDNQTVENKSNTEQEPSLVTSQFSRTNIDDLIVRTIHTAVANYADWTFLSESQTHDALEKFVAKCCEICWLMILMKPVPLIFYPNNPDDRQVNEPVPMDKESLHKKLSFVYGSVDTCNNVLYYAIPALVVDGHHEVLSPPTAFTHQDEAVIDAISRFLKNPHKTGVQSLQEIVQSNDAVSEP</sequence>
<evidence type="ECO:0000256" key="2">
    <source>
        <dbReference type="SAM" id="Phobius"/>
    </source>
</evidence>
<dbReference type="AlphaFoldDB" id="X6NCW9"/>
<proteinExistence type="predicted"/>
<feature type="non-terminal residue" evidence="3">
    <location>
        <position position="1"/>
    </location>
</feature>
<name>X6NCW9_RETFI</name>
<feature type="transmembrane region" description="Helical" evidence="2">
    <location>
        <begin position="22"/>
        <end position="40"/>
    </location>
</feature>
<keyword evidence="2" id="KW-0472">Membrane</keyword>
<comment type="caution">
    <text evidence="3">The sequence shown here is derived from an EMBL/GenBank/DDBJ whole genome shotgun (WGS) entry which is preliminary data.</text>
</comment>
<keyword evidence="4" id="KW-1185">Reference proteome</keyword>
<feature type="region of interest" description="Disordered" evidence="1">
    <location>
        <begin position="99"/>
        <end position="119"/>
    </location>
</feature>
<organism evidence="3 4">
    <name type="scientific">Reticulomyxa filosa</name>
    <dbReference type="NCBI Taxonomy" id="46433"/>
    <lineage>
        <taxon>Eukaryota</taxon>
        <taxon>Sar</taxon>
        <taxon>Rhizaria</taxon>
        <taxon>Retaria</taxon>
        <taxon>Foraminifera</taxon>
        <taxon>Monothalamids</taxon>
        <taxon>Reticulomyxidae</taxon>
        <taxon>Reticulomyxa</taxon>
    </lineage>
</organism>
<dbReference type="EMBL" id="ASPP01009392">
    <property type="protein sequence ID" value="ETO24170.1"/>
    <property type="molecule type" value="Genomic_DNA"/>
</dbReference>